<dbReference type="RefSeq" id="WP_073604822.1">
    <property type="nucleotide sequence ID" value="NZ_FQXZ01000036.1"/>
</dbReference>
<dbReference type="InterPro" id="IPR012334">
    <property type="entry name" value="Pectin_lyas_fold"/>
</dbReference>
<dbReference type="Proteomes" id="UP000184608">
    <property type="component" value="Unassembled WGS sequence"/>
</dbReference>
<dbReference type="STRING" id="1216006.VA7868_03201"/>
<dbReference type="PANTHER" id="PTHR31321:SF57">
    <property type="entry name" value="PECTINESTERASE 53-RELATED"/>
    <property type="match status" value="1"/>
</dbReference>
<dbReference type="InterPro" id="IPR000070">
    <property type="entry name" value="Pectinesterase_cat"/>
</dbReference>
<dbReference type="GO" id="GO:0030599">
    <property type="term" value="F:pectinesterase activity"/>
    <property type="evidence" value="ECO:0007669"/>
    <property type="project" value="UniProtKB-EC"/>
</dbReference>
<keyword evidence="2 6" id="KW-0378">Hydrolase</keyword>
<dbReference type="EC" id="3.1.1.11" evidence="6"/>
<gene>
    <name evidence="6" type="primary">pemA_3</name>
    <name evidence="6" type="ORF">VA7868_03201</name>
</gene>
<evidence type="ECO:0000256" key="2">
    <source>
        <dbReference type="ARBA" id="ARBA00022801"/>
    </source>
</evidence>
<keyword evidence="3" id="KW-0063">Aspartyl esterase</keyword>
<evidence type="ECO:0000313" key="7">
    <source>
        <dbReference type="Proteomes" id="UP000184608"/>
    </source>
</evidence>
<feature type="signal peptide" evidence="4">
    <location>
        <begin position="1"/>
        <end position="23"/>
    </location>
</feature>
<evidence type="ECO:0000256" key="1">
    <source>
        <dbReference type="ARBA" id="ARBA00008891"/>
    </source>
</evidence>
<dbReference type="InterPro" id="IPR011050">
    <property type="entry name" value="Pectin_lyase_fold/virulence"/>
</dbReference>
<feature type="domain" description="Pectinesterase catalytic" evidence="5">
    <location>
        <begin position="168"/>
        <end position="421"/>
    </location>
</feature>
<proteinExistence type="inferred from homology"/>
<protein>
    <submittedName>
        <fullName evidence="6">Pectinesterase A</fullName>
        <ecNumber evidence="6">3.1.1.11</ecNumber>
    </submittedName>
</protein>
<dbReference type="GO" id="GO:0042545">
    <property type="term" value="P:cell wall modification"/>
    <property type="evidence" value="ECO:0007669"/>
    <property type="project" value="InterPro"/>
</dbReference>
<name>A0A1M5ZTL7_9VIBR</name>
<dbReference type="Pfam" id="PF01095">
    <property type="entry name" value="Pectinesterase"/>
    <property type="match status" value="1"/>
</dbReference>
<dbReference type="Gene3D" id="2.160.20.10">
    <property type="entry name" value="Single-stranded right-handed beta-helix, Pectin lyase-like"/>
    <property type="match status" value="1"/>
</dbReference>
<dbReference type="OrthoDB" id="9804661at2"/>
<dbReference type="PANTHER" id="PTHR31321">
    <property type="entry name" value="ACYL-COA THIOESTER HYDROLASE YBHC-RELATED"/>
    <property type="match status" value="1"/>
</dbReference>
<dbReference type="AlphaFoldDB" id="A0A1M5ZTL7"/>
<evidence type="ECO:0000256" key="4">
    <source>
        <dbReference type="SAM" id="SignalP"/>
    </source>
</evidence>
<accession>A0A1M5ZTL7</accession>
<dbReference type="GO" id="GO:0009279">
    <property type="term" value="C:cell outer membrane"/>
    <property type="evidence" value="ECO:0007669"/>
    <property type="project" value="TreeGrafter"/>
</dbReference>
<keyword evidence="7" id="KW-1185">Reference proteome</keyword>
<sequence length="489" mass="54416">MKIKQRTVRVMILASFAAPMAFASPVIYAGSLSNQLSPAPHSTHVYEDTTFTLTFDSTPAKGSGSIRIYNADNDQLVDTINVGTDTDNIGYKNVRTLKTYSVRVRGRQVHITPHAKKLQRGQSYYVTVPASAFTGAKIAGQTFNGIDRNTDWVVSTRASLPDVNKTTIVVDDNGSQADFRTVQGAINFVRQYHSNNQMEILVKAGTYEEPLYIYKQNNLTIRGEGKNNTIITYKNNNNLNSGTSGRALLLAYGCDMLRLKDLTIKNSTLVAEGGQAETIYFNSSNGRLIAMNSNFISEQDTLLLKGWTWFYNTMVAGNVDFIWGYPHVSLFENSEIRTVGDSRGKNHGGYILQARVPDKSDKGFVFLNSKLTRGKSVNGYSVPDNKTYLARSGGKSSYYDNVAFINTRMDKHINTAGWNGSRTPNPSQADKHAGWREYNSQDLSGNRLNVSSRLSNAYQMTSNDVNNGYKNRQQIFEDYNNGSGWNPQN</sequence>
<evidence type="ECO:0000259" key="5">
    <source>
        <dbReference type="Pfam" id="PF01095"/>
    </source>
</evidence>
<evidence type="ECO:0000313" key="6">
    <source>
        <dbReference type="EMBL" id="SHI27476.1"/>
    </source>
</evidence>
<evidence type="ECO:0000256" key="3">
    <source>
        <dbReference type="ARBA" id="ARBA00023085"/>
    </source>
</evidence>
<organism evidence="6 7">
    <name type="scientific">Vibrio aerogenes CECT 7868</name>
    <dbReference type="NCBI Taxonomy" id="1216006"/>
    <lineage>
        <taxon>Bacteria</taxon>
        <taxon>Pseudomonadati</taxon>
        <taxon>Pseudomonadota</taxon>
        <taxon>Gammaproteobacteria</taxon>
        <taxon>Vibrionales</taxon>
        <taxon>Vibrionaceae</taxon>
        <taxon>Vibrio</taxon>
    </lineage>
</organism>
<dbReference type="SUPFAM" id="SSF51126">
    <property type="entry name" value="Pectin lyase-like"/>
    <property type="match status" value="1"/>
</dbReference>
<feature type="chain" id="PRO_5013314042" evidence="4">
    <location>
        <begin position="24"/>
        <end position="489"/>
    </location>
</feature>
<reference evidence="6 7" key="1">
    <citation type="submission" date="2016-11" db="EMBL/GenBank/DDBJ databases">
        <authorList>
            <person name="Jaros S."/>
            <person name="Januszkiewicz K."/>
            <person name="Wedrychowicz H."/>
        </authorList>
    </citation>
    <scope>NUCLEOTIDE SEQUENCE [LARGE SCALE GENOMIC DNA]</scope>
    <source>
        <strain evidence="6 7">CECT 7868</strain>
    </source>
</reference>
<comment type="similarity">
    <text evidence="1">Belongs to the pectinesterase family.</text>
</comment>
<dbReference type="EMBL" id="FQXZ01000036">
    <property type="protein sequence ID" value="SHI27476.1"/>
    <property type="molecule type" value="Genomic_DNA"/>
</dbReference>
<keyword evidence="4" id="KW-0732">Signal</keyword>